<name>A0A7N0TW07_KALFE</name>
<sequence length="72" mass="7998">MVADLDKILLRRAEFPGANGAAEHHDRHHQAQNRDLAVPHGALHLASSPRSQNPLNHRRGRRPLLPPPLAID</sequence>
<dbReference type="Proteomes" id="UP000594263">
    <property type="component" value="Unplaced"/>
</dbReference>
<evidence type="ECO:0000313" key="2">
    <source>
        <dbReference type="EnsemblPlants" id="Kaladp0047s0185.1.v1.1.CDS.1"/>
    </source>
</evidence>
<evidence type="ECO:0000256" key="1">
    <source>
        <dbReference type="SAM" id="MobiDB-lite"/>
    </source>
</evidence>
<dbReference type="EnsemblPlants" id="Kaladp0047s0185.1.v1.1">
    <property type="protein sequence ID" value="Kaladp0047s0185.1.v1.1.CDS.1"/>
    <property type="gene ID" value="Kaladp0047s0185.v1.1"/>
</dbReference>
<feature type="region of interest" description="Disordered" evidence="1">
    <location>
        <begin position="19"/>
        <end position="72"/>
    </location>
</feature>
<accession>A0A7N0TW07</accession>
<dbReference type="Gramene" id="Kaladp0047s0185.1.v1.1">
    <property type="protein sequence ID" value="Kaladp0047s0185.1.v1.1.CDS.1"/>
    <property type="gene ID" value="Kaladp0047s0185.v1.1"/>
</dbReference>
<organism evidence="2 3">
    <name type="scientific">Kalanchoe fedtschenkoi</name>
    <name type="common">Lavender scallops</name>
    <name type="synonym">South American air plant</name>
    <dbReference type="NCBI Taxonomy" id="63787"/>
    <lineage>
        <taxon>Eukaryota</taxon>
        <taxon>Viridiplantae</taxon>
        <taxon>Streptophyta</taxon>
        <taxon>Embryophyta</taxon>
        <taxon>Tracheophyta</taxon>
        <taxon>Spermatophyta</taxon>
        <taxon>Magnoliopsida</taxon>
        <taxon>eudicotyledons</taxon>
        <taxon>Gunneridae</taxon>
        <taxon>Pentapetalae</taxon>
        <taxon>Saxifragales</taxon>
        <taxon>Crassulaceae</taxon>
        <taxon>Kalanchoe</taxon>
    </lineage>
</organism>
<keyword evidence="3" id="KW-1185">Reference proteome</keyword>
<evidence type="ECO:0000313" key="3">
    <source>
        <dbReference type="Proteomes" id="UP000594263"/>
    </source>
</evidence>
<proteinExistence type="predicted"/>
<protein>
    <submittedName>
        <fullName evidence="2">Uncharacterized protein</fullName>
    </submittedName>
</protein>
<dbReference type="AlphaFoldDB" id="A0A7N0TW07"/>
<reference evidence="2" key="1">
    <citation type="submission" date="2021-01" db="UniProtKB">
        <authorList>
            <consortium name="EnsemblPlants"/>
        </authorList>
    </citation>
    <scope>IDENTIFICATION</scope>
</reference>